<gene>
    <name evidence="1" type="ORF">NM688_g9372</name>
</gene>
<protein>
    <submittedName>
        <fullName evidence="1">Uncharacterized protein</fullName>
    </submittedName>
</protein>
<name>A0ACC1RGG5_9APHY</name>
<reference evidence="1" key="1">
    <citation type="submission" date="2022-07" db="EMBL/GenBank/DDBJ databases">
        <title>Genome Sequence of Phlebia brevispora.</title>
        <authorList>
            <person name="Buettner E."/>
        </authorList>
    </citation>
    <scope>NUCLEOTIDE SEQUENCE</scope>
    <source>
        <strain evidence="1">MPL23</strain>
    </source>
</reference>
<proteinExistence type="predicted"/>
<evidence type="ECO:0000313" key="1">
    <source>
        <dbReference type="EMBL" id="KAJ3518929.1"/>
    </source>
</evidence>
<dbReference type="EMBL" id="JANHOG010002902">
    <property type="protein sequence ID" value="KAJ3518929.1"/>
    <property type="molecule type" value="Genomic_DNA"/>
</dbReference>
<accession>A0ACC1RGG5</accession>
<organism evidence="1 2">
    <name type="scientific">Phlebia brevispora</name>
    <dbReference type="NCBI Taxonomy" id="194682"/>
    <lineage>
        <taxon>Eukaryota</taxon>
        <taxon>Fungi</taxon>
        <taxon>Dikarya</taxon>
        <taxon>Basidiomycota</taxon>
        <taxon>Agaricomycotina</taxon>
        <taxon>Agaricomycetes</taxon>
        <taxon>Polyporales</taxon>
        <taxon>Meruliaceae</taxon>
        <taxon>Phlebia</taxon>
    </lineage>
</organism>
<dbReference type="Proteomes" id="UP001148662">
    <property type="component" value="Unassembled WGS sequence"/>
</dbReference>
<comment type="caution">
    <text evidence="1">The sequence shown here is derived from an EMBL/GenBank/DDBJ whole genome shotgun (WGS) entry which is preliminary data.</text>
</comment>
<evidence type="ECO:0000313" key="2">
    <source>
        <dbReference type="Proteomes" id="UP001148662"/>
    </source>
</evidence>
<sequence>MSKDESTPSDTELTEALHDVAKQLKDMTEQLLPAGTSIAEAVKKKENDEVDPEDKADAMDSEDELWETTRDTIKHDDQVQKSRLTAGRTSSTTFWHSYIFDLEDSGDGINTFLAHISLQISSFATAPSFVNSSAPAVPLHYVISASTSAHNREHQVVEEYNPSKTP</sequence>
<keyword evidence="2" id="KW-1185">Reference proteome</keyword>